<evidence type="ECO:0000256" key="1">
    <source>
        <dbReference type="ARBA" id="ARBA00022759"/>
    </source>
</evidence>
<dbReference type="Pfam" id="PF12706">
    <property type="entry name" value="Lactamase_B_2"/>
    <property type="match status" value="1"/>
</dbReference>
<organism evidence="3 4">
    <name type="scientific">Nocardioides potassii</name>
    <dbReference type="NCBI Taxonomy" id="2911371"/>
    <lineage>
        <taxon>Bacteria</taxon>
        <taxon>Bacillati</taxon>
        <taxon>Actinomycetota</taxon>
        <taxon>Actinomycetes</taxon>
        <taxon>Propionibacteriales</taxon>
        <taxon>Nocardioidaceae</taxon>
        <taxon>Nocardioides</taxon>
    </lineage>
</organism>
<name>A0ABS9HAQ3_9ACTN</name>
<dbReference type="InterPro" id="IPR036866">
    <property type="entry name" value="RibonucZ/Hydroxyglut_hydro"/>
</dbReference>
<keyword evidence="1" id="KW-0255">Endonuclease</keyword>
<dbReference type="InterPro" id="IPR001279">
    <property type="entry name" value="Metallo-B-lactamas"/>
</dbReference>
<keyword evidence="1" id="KW-0540">Nuclease</keyword>
<keyword evidence="1" id="KW-0378">Hydrolase</keyword>
<comment type="caution">
    <text evidence="3">The sequence shown here is derived from an EMBL/GenBank/DDBJ whole genome shotgun (WGS) entry which is preliminary data.</text>
</comment>
<dbReference type="PANTHER" id="PTHR46018">
    <property type="entry name" value="ZINC PHOSPHODIESTERASE ELAC PROTEIN 1"/>
    <property type="match status" value="1"/>
</dbReference>
<accession>A0ABS9HAQ3</accession>
<keyword evidence="4" id="KW-1185">Reference proteome</keyword>
<dbReference type="Gene3D" id="3.60.15.10">
    <property type="entry name" value="Ribonuclease Z/Hydroxyacylglutathione hydrolase-like"/>
    <property type="match status" value="1"/>
</dbReference>
<evidence type="ECO:0000313" key="3">
    <source>
        <dbReference type="EMBL" id="MCF6378262.1"/>
    </source>
</evidence>
<feature type="domain" description="Metallo-beta-lactamase" evidence="2">
    <location>
        <begin position="43"/>
        <end position="236"/>
    </location>
</feature>
<evidence type="ECO:0000259" key="2">
    <source>
        <dbReference type="Pfam" id="PF12706"/>
    </source>
</evidence>
<dbReference type="SUPFAM" id="SSF56281">
    <property type="entry name" value="Metallo-hydrolase/oxidoreductase"/>
    <property type="match status" value="1"/>
</dbReference>
<protein>
    <submittedName>
        <fullName evidence="3">MBL fold metallo-hydrolase</fullName>
    </submittedName>
</protein>
<proteinExistence type="predicted"/>
<gene>
    <name evidence="3" type="ORF">L2K70_11670</name>
</gene>
<dbReference type="Proteomes" id="UP001201161">
    <property type="component" value="Unassembled WGS sequence"/>
</dbReference>
<sequence length="277" mass="29158">MKLHLLGVRGSTPAPGADFSRYGGHTSCVAVTADGDDRPTLVLDAGTGLRSLTTLLAGASFDGSIVLSHLHWDHMQGIPFFAAGDRDDARADLYVPAQEGRSGRDLLAQSFAPPAFPITPEGLRGTWGFHALEPGTHEIERFTVRAAEIAHKGGRTYGIRVDDERGSVAYLPDHAPAAGVADELLEMLEGVDVLLHDAQFLEGERPVAVDYGHATVQDAVRLGEQCGAATVVLFHHSPARTDAALDDIAGWSAGLSSAVEVVVAREGATLDVGRSPA</sequence>
<dbReference type="PANTHER" id="PTHR46018:SF2">
    <property type="entry name" value="ZINC PHOSPHODIESTERASE ELAC PROTEIN 1"/>
    <property type="match status" value="1"/>
</dbReference>
<reference evidence="3 4" key="1">
    <citation type="submission" date="2022-01" db="EMBL/GenBank/DDBJ databases">
        <title>Nocardioides sp. nov., an actinomycete isolated from mining soil.</title>
        <authorList>
            <person name="Liu L."/>
        </authorList>
    </citation>
    <scope>NUCLEOTIDE SEQUENCE [LARGE SCALE GENOMIC DNA]</scope>
    <source>
        <strain evidence="3 4">KLBMP 9356</strain>
    </source>
</reference>
<dbReference type="EMBL" id="JAKJHZ010000007">
    <property type="protein sequence ID" value="MCF6378262.1"/>
    <property type="molecule type" value="Genomic_DNA"/>
</dbReference>
<evidence type="ECO:0000313" key="4">
    <source>
        <dbReference type="Proteomes" id="UP001201161"/>
    </source>
</evidence>
<dbReference type="CDD" id="cd07715">
    <property type="entry name" value="TaR3-like_MBL-fold"/>
    <property type="match status" value="1"/>
</dbReference>
<dbReference type="RefSeq" id="WP_236402085.1">
    <property type="nucleotide sequence ID" value="NZ_JAKJHZ010000007.1"/>
</dbReference>